<dbReference type="InterPro" id="IPR008780">
    <property type="entry name" value="Plasmodium_Vir"/>
</dbReference>
<evidence type="ECO:0000313" key="1">
    <source>
        <dbReference type="EMBL" id="SBT83462.1"/>
    </source>
</evidence>
<dbReference type="OrthoDB" id="388393at2759"/>
<organism evidence="1 2">
    <name type="scientific">Plasmodium ovale</name>
    <name type="common">malaria parasite P. ovale</name>
    <dbReference type="NCBI Taxonomy" id="36330"/>
    <lineage>
        <taxon>Eukaryota</taxon>
        <taxon>Sar</taxon>
        <taxon>Alveolata</taxon>
        <taxon>Apicomplexa</taxon>
        <taxon>Aconoidasida</taxon>
        <taxon>Haemosporida</taxon>
        <taxon>Plasmodiidae</taxon>
        <taxon>Plasmodium</taxon>
        <taxon>Plasmodium (Plasmodium)</taxon>
    </lineage>
</organism>
<keyword evidence="2" id="KW-1185">Reference proteome</keyword>
<dbReference type="Proteomes" id="UP000242942">
    <property type="component" value="Unassembled WGS sequence"/>
</dbReference>
<gene>
    <name evidence="1" type="primary">PocGH01_00122300</name>
    <name evidence="1" type="ORF">POCGH01_00122300</name>
</gene>
<dbReference type="Pfam" id="PF05795">
    <property type="entry name" value="Plasmodium_Vir"/>
    <property type="match status" value="1"/>
</dbReference>
<dbReference type="AlphaFoldDB" id="A0A1D3JCW5"/>
<dbReference type="VEuPathDB" id="PlasmoDB:POWCR01_000008900"/>
<dbReference type="EMBL" id="FLRI01000112">
    <property type="protein sequence ID" value="SBT83462.1"/>
    <property type="molecule type" value="Genomic_DNA"/>
</dbReference>
<name>A0A1D3JCW5_PLAOA</name>
<reference evidence="1 2" key="1">
    <citation type="submission" date="2016-06" db="EMBL/GenBank/DDBJ databases">
        <authorList>
            <consortium name="Pathogen Informatics"/>
        </authorList>
    </citation>
    <scope>NUCLEOTIDE SEQUENCE [LARGE SCALE GENOMIC DNA]</scope>
    <source>
        <strain evidence="1">PocGH01</strain>
    </source>
</reference>
<proteinExistence type="predicted"/>
<evidence type="ECO:0000313" key="2">
    <source>
        <dbReference type="Proteomes" id="UP000242942"/>
    </source>
</evidence>
<protein>
    <submittedName>
        <fullName evidence="1">PIR protein</fullName>
    </submittedName>
</protein>
<sequence>MYLLNSYRNYNNLDNDLYKLYIQNEDKCDDLKEKLKQNLGKDYDGIVDFCKRLGGILNKLNDLKIVPLIDNDDCPVVNYWAHDYLSKKFFKNHSTMDILKFLGVLSEFWKEFAGEKSCSLYMFLTTEDYFKLEKTFYHYILDYPNIKHNIESKNFKCTPKLKEYLKNGFEAYKQVKGICVSKTQSTHCNILQRFKEKHGSDDLLELKCDSDSSGGLVLGVQERSDSFGESATGEGDQGLRSFEPSVQDETFTSSSTAPIAVALPTFTPLRSWLHRHFTGNKMFMFNENGEETNTLFEDGYEHSHTYSPTDEHYIHYHAA</sequence>
<accession>A0A1D3JCW5</accession>
<dbReference type="VEuPathDB" id="PlasmoDB:PocGH01_00122300"/>